<protein>
    <submittedName>
        <fullName evidence="2">Uncharacterized protein</fullName>
    </submittedName>
</protein>
<feature type="compositionally biased region" description="Polar residues" evidence="1">
    <location>
        <begin position="271"/>
        <end position="280"/>
    </location>
</feature>
<proteinExistence type="predicted"/>
<reference evidence="3" key="1">
    <citation type="journal article" date="2017" name="Nat. Commun.">
        <title>The North American bullfrog draft genome provides insight into hormonal regulation of long noncoding RNA.</title>
        <authorList>
            <person name="Hammond S.A."/>
            <person name="Warren R.L."/>
            <person name="Vandervalk B.P."/>
            <person name="Kucuk E."/>
            <person name="Khan H."/>
            <person name="Gibb E.A."/>
            <person name="Pandoh P."/>
            <person name="Kirk H."/>
            <person name="Zhao Y."/>
            <person name="Jones M."/>
            <person name="Mungall A.J."/>
            <person name="Coope R."/>
            <person name="Pleasance S."/>
            <person name="Moore R.A."/>
            <person name="Holt R.A."/>
            <person name="Round J.M."/>
            <person name="Ohora S."/>
            <person name="Walle B.V."/>
            <person name="Veldhoen N."/>
            <person name="Helbing C.C."/>
            <person name="Birol I."/>
        </authorList>
    </citation>
    <scope>NUCLEOTIDE SEQUENCE [LARGE SCALE GENOMIC DNA]</scope>
</reference>
<accession>A0A2G9P333</accession>
<evidence type="ECO:0000313" key="2">
    <source>
        <dbReference type="EMBL" id="PIN97727.1"/>
    </source>
</evidence>
<keyword evidence="3" id="KW-1185">Reference proteome</keyword>
<feature type="compositionally biased region" description="Polar residues" evidence="1">
    <location>
        <begin position="244"/>
        <end position="256"/>
    </location>
</feature>
<dbReference type="OrthoDB" id="6119313at2759"/>
<evidence type="ECO:0000313" key="3">
    <source>
        <dbReference type="Proteomes" id="UP000228934"/>
    </source>
</evidence>
<feature type="compositionally biased region" description="Basic residues" evidence="1">
    <location>
        <begin position="229"/>
        <end position="240"/>
    </location>
</feature>
<feature type="non-terminal residue" evidence="2">
    <location>
        <position position="1"/>
    </location>
</feature>
<dbReference type="AlphaFoldDB" id="A0A2G9P333"/>
<feature type="region of interest" description="Disordered" evidence="1">
    <location>
        <begin position="178"/>
        <end position="280"/>
    </location>
</feature>
<evidence type="ECO:0000256" key="1">
    <source>
        <dbReference type="SAM" id="MobiDB-lite"/>
    </source>
</evidence>
<gene>
    <name evidence="2" type="ORF">AB205_0029580</name>
</gene>
<dbReference type="EMBL" id="KV923052">
    <property type="protein sequence ID" value="PIN97727.1"/>
    <property type="molecule type" value="Genomic_DNA"/>
</dbReference>
<organism evidence="2 3">
    <name type="scientific">Aquarana catesbeiana</name>
    <name type="common">American bullfrog</name>
    <name type="synonym">Rana catesbeiana</name>
    <dbReference type="NCBI Taxonomy" id="8400"/>
    <lineage>
        <taxon>Eukaryota</taxon>
        <taxon>Metazoa</taxon>
        <taxon>Chordata</taxon>
        <taxon>Craniata</taxon>
        <taxon>Vertebrata</taxon>
        <taxon>Euteleostomi</taxon>
        <taxon>Amphibia</taxon>
        <taxon>Batrachia</taxon>
        <taxon>Anura</taxon>
        <taxon>Neobatrachia</taxon>
        <taxon>Ranoidea</taxon>
        <taxon>Ranidae</taxon>
        <taxon>Aquarana</taxon>
    </lineage>
</organism>
<dbReference type="Proteomes" id="UP000228934">
    <property type="component" value="Unassembled WGS sequence"/>
</dbReference>
<sequence>EEQQKIVNLERQLLVQLKAMKHRQVIHPALQQVGLRLNIVDHAMSIDLRYLGVELPLPYITSDSRWDNCGLSSEGLPFVSRTGKTTDYTKIKGWRDKFSTNPPIKSEAGSSETTLKNRSAFCSDELDEYLENEAKLMEDFRGTSQNETVVSTVSFQFPTKSASYVRTLDSVLKKQALQASSNSVKISKPPPPPQPVKKRKYTRRTSTPKLKLKAEPVLTSPVAWEKPVKSRSPRKPKSPKGSKLTSSLCVMNPVTSKSEEGPPLSEDDVTVQPSGLSTGEESLWSKLPHTPFQSLPFTQRSTGFSKVQMKLMELEESAVYQGKPRTYVTEERAEIALSALLTVQVR</sequence>
<name>A0A2G9P333_AQUCT</name>